<dbReference type="AlphaFoldDB" id="D3B7F0"/>
<dbReference type="FunCoup" id="D3B7F0">
    <property type="interactions" value="171"/>
</dbReference>
<dbReference type="InParanoid" id="D3B7F0"/>
<gene>
    <name evidence="1" type="ORF">PPL_04387</name>
</gene>
<comment type="caution">
    <text evidence="1">The sequence shown here is derived from an EMBL/GenBank/DDBJ whole genome shotgun (WGS) entry which is preliminary data.</text>
</comment>
<dbReference type="EMBL" id="ADBJ01000018">
    <property type="protein sequence ID" value="EFA82693.1"/>
    <property type="molecule type" value="Genomic_DNA"/>
</dbReference>
<protein>
    <submittedName>
        <fullName evidence="1">Uncharacterized protein</fullName>
    </submittedName>
</protein>
<name>D3B7F0_HETP5</name>
<dbReference type="RefSeq" id="XP_020434810.1">
    <property type="nucleotide sequence ID" value="XM_020575290.1"/>
</dbReference>
<dbReference type="OMA" id="IKINWEL"/>
<proteinExistence type="predicted"/>
<reference evidence="1 2" key="1">
    <citation type="journal article" date="2011" name="Genome Res.">
        <title>Phylogeny-wide analysis of social amoeba genomes highlights ancient origins for complex intercellular communication.</title>
        <authorList>
            <person name="Heidel A.J."/>
            <person name="Lawal H.M."/>
            <person name="Felder M."/>
            <person name="Schilde C."/>
            <person name="Helps N.R."/>
            <person name="Tunggal B."/>
            <person name="Rivero F."/>
            <person name="John U."/>
            <person name="Schleicher M."/>
            <person name="Eichinger L."/>
            <person name="Platzer M."/>
            <person name="Noegel A.A."/>
            <person name="Schaap P."/>
            <person name="Gloeckner G."/>
        </authorList>
    </citation>
    <scope>NUCLEOTIDE SEQUENCE [LARGE SCALE GENOMIC DNA]</scope>
    <source>
        <strain evidence="2">ATCC 26659 / Pp 5 / PN500</strain>
    </source>
</reference>
<organism evidence="1 2">
    <name type="scientific">Heterostelium pallidum (strain ATCC 26659 / Pp 5 / PN500)</name>
    <name type="common">Cellular slime mold</name>
    <name type="synonym">Polysphondylium pallidum</name>
    <dbReference type="NCBI Taxonomy" id="670386"/>
    <lineage>
        <taxon>Eukaryota</taxon>
        <taxon>Amoebozoa</taxon>
        <taxon>Evosea</taxon>
        <taxon>Eumycetozoa</taxon>
        <taxon>Dictyostelia</taxon>
        <taxon>Acytosteliales</taxon>
        <taxon>Acytosteliaceae</taxon>
        <taxon>Heterostelium</taxon>
    </lineage>
</organism>
<dbReference type="Proteomes" id="UP000001396">
    <property type="component" value="Unassembled WGS sequence"/>
</dbReference>
<evidence type="ECO:0000313" key="1">
    <source>
        <dbReference type="EMBL" id="EFA82693.1"/>
    </source>
</evidence>
<accession>D3B7F0</accession>
<evidence type="ECO:0000313" key="2">
    <source>
        <dbReference type="Proteomes" id="UP000001396"/>
    </source>
</evidence>
<sequence>MDRVIKINWELISSDKELKKTILDWCEKNSEFDIERRDILRLLDRHSLKPKTIHTDEQCSLYMLEVQLPGKDFYGIDTHWNLTFGFSDCGHLILFETNRIYNQLTPQFYDNFLKKDLECSIAH</sequence>
<keyword evidence="2" id="KW-1185">Reference proteome</keyword>
<dbReference type="GeneID" id="31359874"/>